<dbReference type="PANTHER" id="PTHR48100">
    <property type="entry name" value="BROAD-SPECIFICITY PHOSPHATASE YOR283W-RELATED"/>
    <property type="match status" value="1"/>
</dbReference>
<dbReference type="PANTHER" id="PTHR48100:SF1">
    <property type="entry name" value="HISTIDINE PHOSPHATASE FAMILY PROTEIN-RELATED"/>
    <property type="match status" value="1"/>
</dbReference>
<dbReference type="SUPFAM" id="SSF53254">
    <property type="entry name" value="Phosphoglycerate mutase-like"/>
    <property type="match status" value="1"/>
</dbReference>
<dbReference type="Gene3D" id="3.40.50.1240">
    <property type="entry name" value="Phosphoglycerate mutase-like"/>
    <property type="match status" value="1"/>
</dbReference>
<dbReference type="RefSeq" id="XP_064849697.1">
    <property type="nucleotide sequence ID" value="XM_064993625.1"/>
</dbReference>
<keyword evidence="2" id="KW-1185">Reference proteome</keyword>
<dbReference type="GO" id="GO:0005737">
    <property type="term" value="C:cytoplasm"/>
    <property type="evidence" value="ECO:0007669"/>
    <property type="project" value="TreeGrafter"/>
</dbReference>
<dbReference type="Proteomes" id="UP001360560">
    <property type="component" value="Unassembled WGS sequence"/>
</dbReference>
<proteinExistence type="predicted"/>
<dbReference type="Pfam" id="PF00300">
    <property type="entry name" value="His_Phos_1"/>
    <property type="match status" value="1"/>
</dbReference>
<sequence length="329" mass="38066">MTAGHLTALRPEDVVTLYTAQDAEYYKTYQNALMKKMTCQDTATKKYLRPWKFEIVPGFFKQSEPETDAFKFDYIEEDFGLNKPSWTKLVEELQQLNLESKDNVSYKLLFLARHGQGWHNYAIVKYGQEAWDDKWSRMNGDGELVWGPDPFLTPLGIEQAEGNNSAWKQQLAKGAPIPSAFYSSPFTRSIETLIHTWDGVVDYTAMIKEDVRETIGEHTCDKRSPKRVIQERFGNKGFVFEDGFEEEDIYYQDDYRETLCEQTLRINNFLNFLFEKDWQADKKDVFVNVTSHSGTIRSFIMATGHRDFAIGTGGMIPVVIKATRRTDDL</sequence>
<gene>
    <name evidence="1" type="ORF">DASC09_000220</name>
</gene>
<dbReference type="InterPro" id="IPR029033">
    <property type="entry name" value="His_PPase_superfam"/>
</dbReference>
<comment type="caution">
    <text evidence="1">The sequence shown here is derived from an EMBL/GenBank/DDBJ whole genome shotgun (WGS) entry which is preliminary data.</text>
</comment>
<name>A0AAV5QD73_9ASCO</name>
<dbReference type="InterPro" id="IPR050275">
    <property type="entry name" value="PGM_Phosphatase"/>
</dbReference>
<dbReference type="SMART" id="SM00855">
    <property type="entry name" value="PGAM"/>
    <property type="match status" value="1"/>
</dbReference>
<organism evidence="1 2">
    <name type="scientific">Saccharomycopsis crataegensis</name>
    <dbReference type="NCBI Taxonomy" id="43959"/>
    <lineage>
        <taxon>Eukaryota</taxon>
        <taxon>Fungi</taxon>
        <taxon>Dikarya</taxon>
        <taxon>Ascomycota</taxon>
        <taxon>Saccharomycotina</taxon>
        <taxon>Saccharomycetes</taxon>
        <taxon>Saccharomycopsidaceae</taxon>
        <taxon>Saccharomycopsis</taxon>
    </lineage>
</organism>
<dbReference type="GO" id="GO:0016791">
    <property type="term" value="F:phosphatase activity"/>
    <property type="evidence" value="ECO:0007669"/>
    <property type="project" value="TreeGrafter"/>
</dbReference>
<dbReference type="EMBL" id="BTFZ01000001">
    <property type="protein sequence ID" value="GMM32697.1"/>
    <property type="molecule type" value="Genomic_DNA"/>
</dbReference>
<evidence type="ECO:0000313" key="2">
    <source>
        <dbReference type="Proteomes" id="UP001360560"/>
    </source>
</evidence>
<dbReference type="CDD" id="cd07067">
    <property type="entry name" value="HP_PGM_like"/>
    <property type="match status" value="1"/>
</dbReference>
<dbReference type="AlphaFoldDB" id="A0AAV5QD73"/>
<reference evidence="1 2" key="1">
    <citation type="journal article" date="2023" name="Elife">
        <title>Identification of key yeast species and microbe-microbe interactions impacting larval growth of Drosophila in the wild.</title>
        <authorList>
            <person name="Mure A."/>
            <person name="Sugiura Y."/>
            <person name="Maeda R."/>
            <person name="Honda K."/>
            <person name="Sakurai N."/>
            <person name="Takahashi Y."/>
            <person name="Watada M."/>
            <person name="Katoh T."/>
            <person name="Gotoh A."/>
            <person name="Gotoh Y."/>
            <person name="Taniguchi I."/>
            <person name="Nakamura K."/>
            <person name="Hayashi T."/>
            <person name="Katayama T."/>
            <person name="Uemura T."/>
            <person name="Hattori Y."/>
        </authorList>
    </citation>
    <scope>NUCLEOTIDE SEQUENCE [LARGE SCALE GENOMIC DNA]</scope>
    <source>
        <strain evidence="1 2">SC-9</strain>
    </source>
</reference>
<dbReference type="GeneID" id="90070676"/>
<protein>
    <submittedName>
        <fullName evidence="1">Phosphomutase</fullName>
    </submittedName>
</protein>
<accession>A0AAV5QD73</accession>
<dbReference type="InterPro" id="IPR013078">
    <property type="entry name" value="His_Pase_superF_clade-1"/>
</dbReference>
<evidence type="ECO:0000313" key="1">
    <source>
        <dbReference type="EMBL" id="GMM32697.1"/>
    </source>
</evidence>